<organism evidence="1 2">
    <name type="scientific">Cryobacterium sandaracinum</name>
    <dbReference type="NCBI Taxonomy" id="1259247"/>
    <lineage>
        <taxon>Bacteria</taxon>
        <taxon>Bacillati</taxon>
        <taxon>Actinomycetota</taxon>
        <taxon>Actinomycetes</taxon>
        <taxon>Micrococcales</taxon>
        <taxon>Microbacteriaceae</taxon>
        <taxon>Cryobacterium</taxon>
    </lineage>
</organism>
<protein>
    <recommendedName>
        <fullName evidence="3">Single-stranded DNA-binding protein</fullName>
    </recommendedName>
</protein>
<keyword evidence="2" id="KW-1185">Reference proteome</keyword>
<dbReference type="EMBL" id="SOGO01000009">
    <property type="protein sequence ID" value="TFD06291.1"/>
    <property type="molecule type" value="Genomic_DNA"/>
</dbReference>
<dbReference type="Gene3D" id="2.40.50.140">
    <property type="entry name" value="Nucleic acid-binding proteins"/>
    <property type="match status" value="1"/>
</dbReference>
<gene>
    <name evidence="1" type="ORF">E3T25_02945</name>
</gene>
<sequence length="78" mass="8791">MALLTQHSLSGFIASEPQQSVTESGDTRFYVRIRQPHFRREESGDFTMLEPSFHDLVAYRATADRAVARFAKGASFVP</sequence>
<dbReference type="InterPro" id="IPR012340">
    <property type="entry name" value="NA-bd_OB-fold"/>
</dbReference>
<name>A0ABY2JIQ2_9MICO</name>
<dbReference type="Proteomes" id="UP000297851">
    <property type="component" value="Unassembled WGS sequence"/>
</dbReference>
<comment type="caution">
    <text evidence="1">The sequence shown here is derived from an EMBL/GenBank/DDBJ whole genome shotgun (WGS) entry which is preliminary data.</text>
</comment>
<proteinExistence type="predicted"/>
<dbReference type="RefSeq" id="WP_104100724.1">
    <property type="nucleotide sequence ID" value="NZ_SOGO01000009.1"/>
</dbReference>
<evidence type="ECO:0008006" key="3">
    <source>
        <dbReference type="Google" id="ProtNLM"/>
    </source>
</evidence>
<accession>A0ABY2JIQ2</accession>
<reference evidence="1 2" key="1">
    <citation type="submission" date="2019-03" db="EMBL/GenBank/DDBJ databases">
        <title>Genomics of glacier-inhabiting Cryobacterium strains.</title>
        <authorList>
            <person name="Liu Q."/>
            <person name="Xin Y.-H."/>
        </authorList>
    </citation>
    <scope>NUCLEOTIDE SEQUENCE [LARGE SCALE GENOMIC DNA]</scope>
    <source>
        <strain evidence="1 2">TMT2-16</strain>
    </source>
</reference>
<evidence type="ECO:0000313" key="2">
    <source>
        <dbReference type="Proteomes" id="UP000297851"/>
    </source>
</evidence>
<dbReference type="SUPFAM" id="SSF50249">
    <property type="entry name" value="Nucleic acid-binding proteins"/>
    <property type="match status" value="1"/>
</dbReference>
<evidence type="ECO:0000313" key="1">
    <source>
        <dbReference type="EMBL" id="TFD06291.1"/>
    </source>
</evidence>